<dbReference type="AlphaFoldDB" id="A0A1I7UWE6"/>
<dbReference type="WBParaSite" id="Csp11.Scaffold630.g20015.t3">
    <property type="protein sequence ID" value="Csp11.Scaffold630.g20015.t3"/>
    <property type="gene ID" value="Csp11.Scaffold630.g20015"/>
</dbReference>
<dbReference type="Gene3D" id="1.10.510.10">
    <property type="entry name" value="Transferase(Phosphotransferase) domain 1"/>
    <property type="match status" value="1"/>
</dbReference>
<keyword evidence="5" id="KW-0829">Tyrosine-protein kinase</keyword>
<feature type="binding site" evidence="8">
    <location>
        <position position="222"/>
    </location>
    <ligand>
        <name>ATP</name>
        <dbReference type="ChEBI" id="CHEBI:30616"/>
    </ligand>
</feature>
<evidence type="ECO:0000259" key="11">
    <source>
        <dbReference type="PROSITE" id="PS50011"/>
    </source>
</evidence>
<dbReference type="CDD" id="cd00192">
    <property type="entry name" value="PTKc"/>
    <property type="match status" value="1"/>
</dbReference>
<dbReference type="PROSITE" id="PS00109">
    <property type="entry name" value="PROTEIN_KINASE_TYR"/>
    <property type="match status" value="1"/>
</dbReference>
<evidence type="ECO:0000256" key="2">
    <source>
        <dbReference type="ARBA" id="ARBA00022741"/>
    </source>
</evidence>
<dbReference type="InterPro" id="IPR000980">
    <property type="entry name" value="SH2"/>
</dbReference>
<evidence type="ECO:0000256" key="9">
    <source>
        <dbReference type="SAM" id="MobiDB-lite"/>
    </source>
</evidence>
<proteinExistence type="predicted"/>
<keyword evidence="2 8" id="KW-0547">Nucleotide-binding</keyword>
<protein>
    <submittedName>
        <fullName evidence="13">Non-specific protein-tyrosine kinase</fullName>
    </submittedName>
</protein>
<dbReference type="PROSITE" id="PS50011">
    <property type="entry name" value="PROTEIN_KINASE_DOM"/>
    <property type="match status" value="1"/>
</dbReference>
<dbReference type="InterPro" id="IPR008266">
    <property type="entry name" value="Tyr_kinase_AS"/>
</dbReference>
<dbReference type="STRING" id="1561998.A0A1I7UWE6"/>
<dbReference type="SUPFAM" id="SSF56112">
    <property type="entry name" value="Protein kinase-like (PK-like)"/>
    <property type="match status" value="1"/>
</dbReference>
<dbReference type="PROSITE" id="PS00107">
    <property type="entry name" value="PROTEIN_KINASE_ATP"/>
    <property type="match status" value="1"/>
</dbReference>
<feature type="domain" description="Protein kinase" evidence="11">
    <location>
        <begin position="189"/>
        <end position="471"/>
    </location>
</feature>
<reference evidence="13" key="1">
    <citation type="submission" date="2016-11" db="UniProtKB">
        <authorList>
            <consortium name="WormBaseParasite"/>
        </authorList>
    </citation>
    <scope>IDENTIFICATION</scope>
</reference>
<evidence type="ECO:0000313" key="12">
    <source>
        <dbReference type="Proteomes" id="UP000095282"/>
    </source>
</evidence>
<evidence type="ECO:0000256" key="3">
    <source>
        <dbReference type="ARBA" id="ARBA00022777"/>
    </source>
</evidence>
<accession>A0A1I7UWE6</accession>
<dbReference type="PRINTS" id="PR00109">
    <property type="entry name" value="TYRKINASE"/>
</dbReference>
<evidence type="ECO:0000256" key="5">
    <source>
        <dbReference type="ARBA" id="ARBA00023137"/>
    </source>
</evidence>
<dbReference type="PANTHER" id="PTHR24418">
    <property type="entry name" value="TYROSINE-PROTEIN KINASE"/>
    <property type="match status" value="1"/>
</dbReference>
<dbReference type="GO" id="GO:0005524">
    <property type="term" value="F:ATP binding"/>
    <property type="evidence" value="ECO:0007669"/>
    <property type="project" value="UniProtKB-UniRule"/>
</dbReference>
<dbReference type="InterPro" id="IPR001245">
    <property type="entry name" value="Ser-Thr/Tyr_kinase_cat_dom"/>
</dbReference>
<dbReference type="Pfam" id="PF07714">
    <property type="entry name" value="PK_Tyr_Ser-Thr"/>
    <property type="match status" value="1"/>
</dbReference>
<evidence type="ECO:0000256" key="8">
    <source>
        <dbReference type="PROSITE-ProRule" id="PRU10141"/>
    </source>
</evidence>
<organism evidence="12 13">
    <name type="scientific">Caenorhabditis tropicalis</name>
    <dbReference type="NCBI Taxonomy" id="1561998"/>
    <lineage>
        <taxon>Eukaryota</taxon>
        <taxon>Metazoa</taxon>
        <taxon>Ecdysozoa</taxon>
        <taxon>Nematoda</taxon>
        <taxon>Chromadorea</taxon>
        <taxon>Rhabditida</taxon>
        <taxon>Rhabditina</taxon>
        <taxon>Rhabditomorpha</taxon>
        <taxon>Rhabditoidea</taxon>
        <taxon>Rhabditidae</taxon>
        <taxon>Peloderinae</taxon>
        <taxon>Caenorhabditis</taxon>
    </lineage>
</organism>
<keyword evidence="1" id="KW-0808">Transferase</keyword>
<comment type="catalytic activity">
    <reaction evidence="6">
        <text>L-tyrosyl-[protein] + ATP = O-phospho-L-tyrosyl-[protein] + ADP + H(+)</text>
        <dbReference type="Rhea" id="RHEA:10596"/>
        <dbReference type="Rhea" id="RHEA-COMP:10136"/>
        <dbReference type="Rhea" id="RHEA-COMP:20101"/>
        <dbReference type="ChEBI" id="CHEBI:15378"/>
        <dbReference type="ChEBI" id="CHEBI:30616"/>
        <dbReference type="ChEBI" id="CHEBI:46858"/>
        <dbReference type="ChEBI" id="CHEBI:61978"/>
        <dbReference type="ChEBI" id="CHEBI:456216"/>
        <dbReference type="EC" id="2.7.10.2"/>
    </reaction>
</comment>
<dbReference type="InterPro" id="IPR050198">
    <property type="entry name" value="Non-receptor_tyrosine_kinases"/>
</dbReference>
<name>A0A1I7UWE6_9PELO</name>
<evidence type="ECO:0000256" key="7">
    <source>
        <dbReference type="PROSITE-ProRule" id="PRU00191"/>
    </source>
</evidence>
<dbReference type="PROSITE" id="PS50001">
    <property type="entry name" value="SH2"/>
    <property type="match status" value="1"/>
</dbReference>
<keyword evidence="12" id="KW-1185">Reference proteome</keyword>
<dbReference type="eggNOG" id="KOG0194">
    <property type="taxonomic scope" value="Eukaryota"/>
</dbReference>
<feature type="region of interest" description="Disordered" evidence="9">
    <location>
        <begin position="1"/>
        <end position="44"/>
    </location>
</feature>
<dbReference type="SUPFAM" id="SSF55550">
    <property type="entry name" value="SH2 domain"/>
    <property type="match status" value="1"/>
</dbReference>
<feature type="domain" description="SH2" evidence="10">
    <location>
        <begin position="133"/>
        <end position="251"/>
    </location>
</feature>
<evidence type="ECO:0000256" key="4">
    <source>
        <dbReference type="ARBA" id="ARBA00022840"/>
    </source>
</evidence>
<keyword evidence="3" id="KW-0418">Kinase</keyword>
<evidence type="ECO:0000256" key="6">
    <source>
        <dbReference type="ARBA" id="ARBA00051245"/>
    </source>
</evidence>
<dbReference type="InterPro" id="IPR017441">
    <property type="entry name" value="Protein_kinase_ATP_BS"/>
</dbReference>
<dbReference type="GO" id="GO:0004715">
    <property type="term" value="F:non-membrane spanning protein tyrosine kinase activity"/>
    <property type="evidence" value="ECO:0007669"/>
    <property type="project" value="UniProtKB-EC"/>
</dbReference>
<evidence type="ECO:0000256" key="1">
    <source>
        <dbReference type="ARBA" id="ARBA00022679"/>
    </source>
</evidence>
<dbReference type="InterPro" id="IPR036860">
    <property type="entry name" value="SH2_dom_sf"/>
</dbReference>
<dbReference type="InterPro" id="IPR011009">
    <property type="entry name" value="Kinase-like_dom_sf"/>
</dbReference>
<evidence type="ECO:0000259" key="10">
    <source>
        <dbReference type="PROSITE" id="PS50001"/>
    </source>
</evidence>
<keyword evidence="4 8" id="KW-0067">ATP-binding</keyword>
<sequence length="471" mass="54034">MNYPTSGGDMKQTLKPKNVAPIQKKVTIKEPVQKDNSNQKVKETPKLIVEQPPAEPKENVRKMTPSTFHMTRGVIPPSKWAPQAYRLSFTDFGTLILRLVCAKKEKPGPLKSGLIQMPEEYTSQPKPLEDEEYFHGFLMDKEVDPMFLNAEEGTFLVRKAQTYCGLKYVLNVQAADDMYNVLINVTEEIELENLLGAGQFGEVYKGYLELSFNKGRRLVAVKMVKGENLSTQQMYDLIKEADNMKKLQHPHIVKFYGIATSRYPFMVALEFCDNGPLDNKLRDKNTSDSEKIRFLYQAALGMEYLHDVKIIHGDLAARNCLLTKNNSIKISDFGLSNAEGAKLKEGLLPQRYMAPEALESMVQTKESDVWAFSVLIFEVFHRAFGPFHEYNPDNLVIRFVKTDELKMYLFQRPREETLPEGISLDKTSWYQTLDKPKNPMIQRRIGILFDQLRHTFLFISSQDSLNSDTEM</sequence>
<keyword evidence="7" id="KW-0727">SH2 domain</keyword>
<evidence type="ECO:0000313" key="13">
    <source>
        <dbReference type="WBParaSite" id="Csp11.Scaffold630.g20015.t3"/>
    </source>
</evidence>
<dbReference type="InterPro" id="IPR000719">
    <property type="entry name" value="Prot_kinase_dom"/>
</dbReference>
<dbReference type="Proteomes" id="UP000095282">
    <property type="component" value="Unplaced"/>
</dbReference>